<protein>
    <recommendedName>
        <fullName evidence="3 8">Carbonic anhydrase</fullName>
        <ecNumber evidence="3 8">4.2.1.1</ecNumber>
    </recommendedName>
    <alternativeName>
        <fullName evidence="8">Carbonate dehydratase</fullName>
    </alternativeName>
</protein>
<sequence length="209" mass="23669">MSFQKEIFQRNRDWANSVREKDPEFFDRLAAQQKPDILWIGCSDSRVPANQITGMMPGEVFVHRNIANLVLHTDMNCQSVIQFAVAVLKVRHVVVCGHYACGGVKAALEAKDHGLIHNWLRNIKDIYLRHAEEVDALGDEDARVNRLCELNVINQVRNLAHSATVQNAWAQDQPLQVHGWIYNIKDGLLKDLEVDVSSAGEVPVVFHTR</sequence>
<keyword evidence="6 8" id="KW-0456">Lyase</keyword>
<dbReference type="PROSITE" id="PS00704">
    <property type="entry name" value="PROK_CO2_ANHYDRASE_1"/>
    <property type="match status" value="1"/>
</dbReference>
<evidence type="ECO:0000313" key="10">
    <source>
        <dbReference type="Proteomes" id="UP001523550"/>
    </source>
</evidence>
<dbReference type="Gene3D" id="3.40.1050.10">
    <property type="entry name" value="Carbonic anhydrase"/>
    <property type="match status" value="1"/>
</dbReference>
<dbReference type="SUPFAM" id="SSF53056">
    <property type="entry name" value="beta-carbonic anhydrase, cab"/>
    <property type="match status" value="1"/>
</dbReference>
<comment type="similarity">
    <text evidence="2 8">Belongs to the beta-class carbonic anhydrase family.</text>
</comment>
<dbReference type="GO" id="GO:0004089">
    <property type="term" value="F:carbonate dehydratase activity"/>
    <property type="evidence" value="ECO:0007669"/>
    <property type="project" value="UniProtKB-EC"/>
</dbReference>
<comment type="caution">
    <text evidence="9">The sequence shown here is derived from an EMBL/GenBank/DDBJ whole genome shotgun (WGS) entry which is preliminary data.</text>
</comment>
<dbReference type="InterPro" id="IPR015892">
    <property type="entry name" value="Carbonic_anhydrase_CS"/>
</dbReference>
<evidence type="ECO:0000256" key="5">
    <source>
        <dbReference type="ARBA" id="ARBA00022833"/>
    </source>
</evidence>
<comment type="catalytic activity">
    <reaction evidence="7 8">
        <text>hydrogencarbonate + H(+) = CO2 + H2O</text>
        <dbReference type="Rhea" id="RHEA:10748"/>
        <dbReference type="ChEBI" id="CHEBI:15377"/>
        <dbReference type="ChEBI" id="CHEBI:15378"/>
        <dbReference type="ChEBI" id="CHEBI:16526"/>
        <dbReference type="ChEBI" id="CHEBI:17544"/>
        <dbReference type="EC" id="4.2.1.1"/>
    </reaction>
</comment>
<evidence type="ECO:0000256" key="3">
    <source>
        <dbReference type="ARBA" id="ARBA00012925"/>
    </source>
</evidence>
<comment type="function">
    <text evidence="8">Reversible hydration of carbon dioxide.</text>
</comment>
<keyword evidence="4" id="KW-0479">Metal-binding</keyword>
<dbReference type="CDD" id="cd00883">
    <property type="entry name" value="beta_CA_cladeA"/>
    <property type="match status" value="1"/>
</dbReference>
<dbReference type="PANTHER" id="PTHR11002:SF76">
    <property type="entry name" value="CARBONIC ANHYDRASE"/>
    <property type="match status" value="1"/>
</dbReference>
<accession>A0ABT1G7S3</accession>
<dbReference type="Proteomes" id="UP001523550">
    <property type="component" value="Unassembled WGS sequence"/>
</dbReference>
<dbReference type="InterPro" id="IPR001765">
    <property type="entry name" value="Carbonic_anhydrase"/>
</dbReference>
<evidence type="ECO:0000256" key="6">
    <source>
        <dbReference type="ARBA" id="ARBA00023239"/>
    </source>
</evidence>
<dbReference type="EC" id="4.2.1.1" evidence="3 8"/>
<evidence type="ECO:0000313" key="9">
    <source>
        <dbReference type="EMBL" id="MCP1726368.1"/>
    </source>
</evidence>
<evidence type="ECO:0000256" key="2">
    <source>
        <dbReference type="ARBA" id="ARBA00006217"/>
    </source>
</evidence>
<dbReference type="InterPro" id="IPR036874">
    <property type="entry name" value="Carbonic_anhydrase_sf"/>
</dbReference>
<evidence type="ECO:0000256" key="8">
    <source>
        <dbReference type="RuleBase" id="RU003956"/>
    </source>
</evidence>
<dbReference type="Pfam" id="PF00484">
    <property type="entry name" value="Pro_CA"/>
    <property type="match status" value="1"/>
</dbReference>
<gene>
    <name evidence="9" type="ORF">J2T60_000333</name>
</gene>
<keyword evidence="10" id="KW-1185">Reference proteome</keyword>
<evidence type="ECO:0000256" key="1">
    <source>
        <dbReference type="ARBA" id="ARBA00001947"/>
    </source>
</evidence>
<dbReference type="EMBL" id="JALJYF010000001">
    <property type="protein sequence ID" value="MCP1726368.1"/>
    <property type="molecule type" value="Genomic_DNA"/>
</dbReference>
<evidence type="ECO:0000256" key="4">
    <source>
        <dbReference type="ARBA" id="ARBA00022723"/>
    </source>
</evidence>
<evidence type="ECO:0000256" key="7">
    <source>
        <dbReference type="ARBA" id="ARBA00048348"/>
    </source>
</evidence>
<proteinExistence type="inferred from homology"/>
<dbReference type="PROSITE" id="PS00705">
    <property type="entry name" value="PROK_CO2_ANHYDRASE_2"/>
    <property type="match status" value="1"/>
</dbReference>
<dbReference type="RefSeq" id="WP_253444543.1">
    <property type="nucleotide sequence ID" value="NZ_JALJYF010000001.1"/>
</dbReference>
<reference evidence="9 10" key="1">
    <citation type="submission" date="2022-03" db="EMBL/GenBank/DDBJ databases">
        <title>Genomic Encyclopedia of Type Strains, Phase III (KMG-III): the genomes of soil and plant-associated and newly described type strains.</title>
        <authorList>
            <person name="Whitman W."/>
        </authorList>
    </citation>
    <scope>NUCLEOTIDE SEQUENCE [LARGE SCALE GENOMIC DNA]</scope>
    <source>
        <strain evidence="9 10">BSker1</strain>
    </source>
</reference>
<comment type="cofactor">
    <cofactor evidence="1">
        <name>Zn(2+)</name>
        <dbReference type="ChEBI" id="CHEBI:29105"/>
    </cofactor>
</comment>
<name>A0ABT1G7S3_9GAMM</name>
<dbReference type="PANTHER" id="PTHR11002">
    <property type="entry name" value="CARBONIC ANHYDRASE"/>
    <property type="match status" value="1"/>
</dbReference>
<dbReference type="SMART" id="SM00947">
    <property type="entry name" value="Pro_CA"/>
    <property type="match status" value="1"/>
</dbReference>
<dbReference type="NCBIfam" id="NF007756">
    <property type="entry name" value="PRK10437.1"/>
    <property type="match status" value="1"/>
</dbReference>
<organism evidence="9 10">
    <name type="scientific">Natronospira proteinivora</name>
    <dbReference type="NCBI Taxonomy" id="1807133"/>
    <lineage>
        <taxon>Bacteria</taxon>
        <taxon>Pseudomonadati</taxon>
        <taxon>Pseudomonadota</taxon>
        <taxon>Gammaproteobacteria</taxon>
        <taxon>Natronospirales</taxon>
        <taxon>Natronospiraceae</taxon>
        <taxon>Natronospira</taxon>
    </lineage>
</organism>
<keyword evidence="5 8" id="KW-0862">Zinc</keyword>